<dbReference type="GO" id="GO:0016020">
    <property type="term" value="C:membrane"/>
    <property type="evidence" value="ECO:0007669"/>
    <property type="project" value="UniProtKB-SubCell"/>
</dbReference>
<dbReference type="EMBL" id="LSMT01000184">
    <property type="protein sequence ID" value="PFX24179.1"/>
    <property type="molecule type" value="Genomic_DNA"/>
</dbReference>
<name>A0A2B4S557_STYPI</name>
<feature type="domain" description="Ig-like" evidence="5">
    <location>
        <begin position="228"/>
        <end position="305"/>
    </location>
</feature>
<keyword evidence="4" id="KW-1133">Transmembrane helix</keyword>
<dbReference type="InterPro" id="IPR036179">
    <property type="entry name" value="Ig-like_dom_sf"/>
</dbReference>
<dbReference type="InterPro" id="IPR003599">
    <property type="entry name" value="Ig_sub"/>
</dbReference>
<keyword evidence="4" id="KW-0812">Transmembrane</keyword>
<dbReference type="GO" id="GO:0098609">
    <property type="term" value="P:cell-cell adhesion"/>
    <property type="evidence" value="ECO:0007669"/>
    <property type="project" value="TreeGrafter"/>
</dbReference>
<feature type="transmembrane region" description="Helical" evidence="4">
    <location>
        <begin position="12"/>
        <end position="31"/>
    </location>
</feature>
<keyword evidence="2" id="KW-1015">Disulfide bond</keyword>
<feature type="region of interest" description="Disordered" evidence="3">
    <location>
        <begin position="135"/>
        <end position="218"/>
    </location>
</feature>
<dbReference type="InterPro" id="IPR006571">
    <property type="entry name" value="TLDc_dom"/>
</dbReference>
<dbReference type="AlphaFoldDB" id="A0A2B4S557"/>
<keyword evidence="1" id="KW-0677">Repeat</keyword>
<dbReference type="InterPro" id="IPR007110">
    <property type="entry name" value="Ig-like_dom"/>
</dbReference>
<dbReference type="CDD" id="cd00096">
    <property type="entry name" value="Ig"/>
    <property type="match status" value="1"/>
</dbReference>
<dbReference type="PANTHER" id="PTHR44170:SF6">
    <property type="entry name" value="CONTACTIN"/>
    <property type="match status" value="1"/>
</dbReference>
<dbReference type="InterPro" id="IPR003598">
    <property type="entry name" value="Ig_sub2"/>
</dbReference>
<evidence type="ECO:0000256" key="1">
    <source>
        <dbReference type="ARBA" id="ARBA00022737"/>
    </source>
</evidence>
<dbReference type="PROSITE" id="PS51886">
    <property type="entry name" value="TLDC"/>
    <property type="match status" value="1"/>
</dbReference>
<dbReference type="OrthoDB" id="10012075at2759"/>
<keyword evidence="8" id="KW-1185">Reference proteome</keyword>
<comment type="caution">
    <text evidence="7">The sequence shown here is derived from an EMBL/GenBank/DDBJ whole genome shotgun (WGS) entry which is preliminary data.</text>
</comment>
<dbReference type="Pfam" id="PF13927">
    <property type="entry name" value="Ig_3"/>
    <property type="match status" value="2"/>
</dbReference>
<dbReference type="SMART" id="SM00409">
    <property type="entry name" value="IG"/>
    <property type="match status" value="2"/>
</dbReference>
<organism evidence="7 8">
    <name type="scientific">Stylophora pistillata</name>
    <name type="common">Smooth cauliflower coral</name>
    <dbReference type="NCBI Taxonomy" id="50429"/>
    <lineage>
        <taxon>Eukaryota</taxon>
        <taxon>Metazoa</taxon>
        <taxon>Cnidaria</taxon>
        <taxon>Anthozoa</taxon>
        <taxon>Hexacorallia</taxon>
        <taxon>Scleractinia</taxon>
        <taxon>Astrocoeniina</taxon>
        <taxon>Pocilloporidae</taxon>
        <taxon>Stylophora</taxon>
    </lineage>
</organism>
<feature type="compositionally biased region" description="Pro residues" evidence="3">
    <location>
        <begin position="140"/>
        <end position="154"/>
    </location>
</feature>
<gene>
    <name evidence="7" type="primary">Col6a4</name>
    <name evidence="7" type="ORF">AWC38_SpisGene11244</name>
</gene>
<dbReference type="InterPro" id="IPR008160">
    <property type="entry name" value="Collagen"/>
</dbReference>
<dbReference type="PROSITE" id="PS50835">
    <property type="entry name" value="IG_LIKE"/>
    <property type="match status" value="2"/>
</dbReference>
<proteinExistence type="predicted"/>
<dbReference type="PANTHER" id="PTHR44170">
    <property type="entry name" value="PROTEIN SIDEKICK"/>
    <property type="match status" value="1"/>
</dbReference>
<keyword evidence="4" id="KW-0472">Membrane</keyword>
<evidence type="ECO:0000259" key="6">
    <source>
        <dbReference type="PROSITE" id="PS51886"/>
    </source>
</evidence>
<dbReference type="Pfam" id="PF07534">
    <property type="entry name" value="TLD"/>
    <property type="match status" value="1"/>
</dbReference>
<evidence type="ECO:0000256" key="2">
    <source>
        <dbReference type="ARBA" id="ARBA00023157"/>
    </source>
</evidence>
<dbReference type="SMART" id="SM00584">
    <property type="entry name" value="TLDc"/>
    <property type="match status" value="1"/>
</dbReference>
<sequence length="598" mass="65274">MATKSGDKISKSSLAISVISLALVSLLFVRFEFDYNNSKALEKSIQQIEDDLKTNIDTIVEEKLQFYETAPTTSTKERPDSTFGSESKEISVVSAKYDHQRERRDTNSGSVTWKRVHNEIDKKFKQFCSVNNDSCQIGPRGPPGLTGPPGPLGPIGPSGKNGSQGAVGPKGLKGDKGDKGSPGQLGVKGDVGSMGSPGIAGSDGSNGDKGQRGLRGMNGPKGECITQPRIAVYPHSQAVFLNEKVILYCWVEGRSPWKITWQKPGGSLSRGVQIGNHMLLIKKVQKSHAGDYICTARSGAFKAISRLEIKEPPKFTKRPPKLAIHDRGTNVSLCCKVKGNPRPKVEWYQPENTSVMIPHPQEFGCLLIDMDRESAQGTDYICRATNSFGMVQEIASVFARSFVAGQSSIIGNNETHIIALNKWLYPVVRSRTSSWVTCWKASKHGWEGSKFHQLCDNKGPTLVIVRVGVYIFGGYAGVSWKRHPKKGYCGRVHSPTSFMFSLVNKPGWGPTKLPQLGYDSPIGFSMMSCDRNGPVFGSGSDLTIVDNAHLGKKSYAHIGMSYSAPKGQSPDSDFTNTFMAGSEYFSPNEVEVLYEKTD</sequence>
<evidence type="ECO:0000256" key="3">
    <source>
        <dbReference type="SAM" id="MobiDB-lite"/>
    </source>
</evidence>
<dbReference type="SMART" id="SM00408">
    <property type="entry name" value="IGc2"/>
    <property type="match status" value="2"/>
</dbReference>
<dbReference type="SUPFAM" id="SSF48726">
    <property type="entry name" value="Immunoglobulin"/>
    <property type="match status" value="2"/>
</dbReference>
<dbReference type="GO" id="GO:0005581">
    <property type="term" value="C:collagen trimer"/>
    <property type="evidence" value="ECO:0007669"/>
    <property type="project" value="UniProtKB-KW"/>
</dbReference>
<evidence type="ECO:0000256" key="4">
    <source>
        <dbReference type="SAM" id="Phobius"/>
    </source>
</evidence>
<evidence type="ECO:0000259" key="5">
    <source>
        <dbReference type="PROSITE" id="PS50835"/>
    </source>
</evidence>
<accession>A0A2B4S557</accession>
<feature type="domain" description="TLDc" evidence="6">
    <location>
        <begin position="408"/>
        <end position="598"/>
    </location>
</feature>
<dbReference type="Pfam" id="PF01391">
    <property type="entry name" value="Collagen"/>
    <property type="match status" value="1"/>
</dbReference>
<evidence type="ECO:0000313" key="7">
    <source>
        <dbReference type="EMBL" id="PFX24179.1"/>
    </source>
</evidence>
<dbReference type="Proteomes" id="UP000225706">
    <property type="component" value="Unassembled WGS sequence"/>
</dbReference>
<keyword evidence="7" id="KW-0176">Collagen</keyword>
<protein>
    <submittedName>
        <fullName evidence="7">Collagen alpha-4(VI) chain</fullName>
    </submittedName>
</protein>
<reference evidence="8" key="1">
    <citation type="journal article" date="2017" name="bioRxiv">
        <title>Comparative analysis of the genomes of Stylophora pistillata and Acropora digitifera provides evidence for extensive differences between species of corals.</title>
        <authorList>
            <person name="Voolstra C.R."/>
            <person name="Li Y."/>
            <person name="Liew Y.J."/>
            <person name="Baumgarten S."/>
            <person name="Zoccola D."/>
            <person name="Flot J.-F."/>
            <person name="Tambutte S."/>
            <person name="Allemand D."/>
            <person name="Aranda M."/>
        </authorList>
    </citation>
    <scope>NUCLEOTIDE SEQUENCE [LARGE SCALE GENOMIC DNA]</scope>
</reference>
<evidence type="ECO:0000313" key="8">
    <source>
        <dbReference type="Proteomes" id="UP000225706"/>
    </source>
</evidence>
<dbReference type="InterPro" id="IPR013783">
    <property type="entry name" value="Ig-like_fold"/>
</dbReference>
<dbReference type="Gene3D" id="2.60.40.10">
    <property type="entry name" value="Immunoglobulins"/>
    <property type="match status" value="2"/>
</dbReference>
<feature type="domain" description="Ig-like" evidence="5">
    <location>
        <begin position="313"/>
        <end position="398"/>
    </location>
</feature>